<evidence type="ECO:0000313" key="3">
    <source>
        <dbReference type="Proteomes" id="UP000076532"/>
    </source>
</evidence>
<evidence type="ECO:0000256" key="1">
    <source>
        <dbReference type="SAM" id="MobiDB-lite"/>
    </source>
</evidence>
<dbReference type="EMBL" id="KV417526">
    <property type="protein sequence ID" value="KZP24435.1"/>
    <property type="molecule type" value="Genomic_DNA"/>
</dbReference>
<sequence length="762" mass="83284">MVVVGRAVAKLHLRAPLRKSTQTFRGDCGEKDNRCQSRPMLWGSFGNLADSRSLKIAAELRRALPNAGVQPIGRSVLRRQGAAAAGSDLVLTVQKNQAGNGNSNPCCRLDTDLLGELASPYFSLGALISYAYQSMADQSTYRAGQTTTRLSCNNCYQPNLAHSYIRAAAYPPESCLVPAVTFSTLFHRAKYIEWLARDSTLATSLKNLEIGSVDILSGQVDLRRILEDNSGFEWINNGKVAYQLRPAYFSSDDEVRTTNDSLNNTFNKYRESPLPGSSEPSSPSTISDLFDTQDPYDRLRTPKTTPAPTGFSYPSPPRQQTDMPNNDDVPSFRGDGLHNDPRPEVFMKKCLLFLINSGFDTKMKAQGFELKLEAGAETWFEALGPNEKDTIENIKIAFEKTYPKEVEQALTAGEKWARLLKRMLMETKMMEEDEEGHTGYTAWASGMQKLSIGVADQDHSCAEEVWRALPPVIHKLTAKADTFADLAKNVRGVKRADLQDAYEGELRLRGLEEHERTRVAPETPTRGATHAFSNMAFTAAAAQPPRLQSMYAAMPPQQVQQPQPGYVAPQQAQGAAAPRGRGAGGGFIFAEHSAHDETLIARDLQPRLADLNRTRLPRAGNAATYAAQVAKYDADNGNVLPTEQRPYPLTPGTVDYTTNECFQCGQASHGRGSACAAGAPKLPFKERSMHMTASVIHGYTRPRPGVGRGGGALLQQAQPSAGAMFLMQLLQVQQTLDAEQHQVTGGAYIEDCEQGNGDGASN</sequence>
<organism evidence="2 3">
    <name type="scientific">Athelia psychrophila</name>
    <dbReference type="NCBI Taxonomy" id="1759441"/>
    <lineage>
        <taxon>Eukaryota</taxon>
        <taxon>Fungi</taxon>
        <taxon>Dikarya</taxon>
        <taxon>Basidiomycota</taxon>
        <taxon>Agaricomycotina</taxon>
        <taxon>Agaricomycetes</taxon>
        <taxon>Agaricomycetidae</taxon>
        <taxon>Atheliales</taxon>
        <taxon>Atheliaceae</taxon>
        <taxon>Athelia</taxon>
    </lineage>
</organism>
<name>A0A166MXM4_9AGAM</name>
<dbReference type="AlphaFoldDB" id="A0A166MXM4"/>
<evidence type="ECO:0000313" key="2">
    <source>
        <dbReference type="EMBL" id="KZP24435.1"/>
    </source>
</evidence>
<dbReference type="Proteomes" id="UP000076532">
    <property type="component" value="Unassembled WGS sequence"/>
</dbReference>
<proteinExistence type="predicted"/>
<dbReference type="OrthoDB" id="2937975at2759"/>
<keyword evidence="3" id="KW-1185">Reference proteome</keyword>
<feature type="compositionally biased region" description="Low complexity" evidence="1">
    <location>
        <begin position="272"/>
        <end position="287"/>
    </location>
</feature>
<reference evidence="2 3" key="1">
    <citation type="journal article" date="2016" name="Mol. Biol. Evol.">
        <title>Comparative Genomics of Early-Diverging Mushroom-Forming Fungi Provides Insights into the Origins of Lignocellulose Decay Capabilities.</title>
        <authorList>
            <person name="Nagy L.G."/>
            <person name="Riley R."/>
            <person name="Tritt A."/>
            <person name="Adam C."/>
            <person name="Daum C."/>
            <person name="Floudas D."/>
            <person name="Sun H."/>
            <person name="Yadav J.S."/>
            <person name="Pangilinan J."/>
            <person name="Larsson K.H."/>
            <person name="Matsuura K."/>
            <person name="Barry K."/>
            <person name="Labutti K."/>
            <person name="Kuo R."/>
            <person name="Ohm R.A."/>
            <person name="Bhattacharya S.S."/>
            <person name="Shirouzu T."/>
            <person name="Yoshinaga Y."/>
            <person name="Martin F.M."/>
            <person name="Grigoriev I.V."/>
            <person name="Hibbett D.S."/>
        </authorList>
    </citation>
    <scope>NUCLEOTIDE SEQUENCE [LARGE SCALE GENOMIC DNA]</scope>
    <source>
        <strain evidence="2 3">CBS 109695</strain>
    </source>
</reference>
<accession>A0A166MXM4</accession>
<gene>
    <name evidence="2" type="ORF">FIBSPDRAFT_888878</name>
</gene>
<feature type="region of interest" description="Disordered" evidence="1">
    <location>
        <begin position="254"/>
        <end position="338"/>
    </location>
</feature>
<protein>
    <submittedName>
        <fullName evidence="2">Uncharacterized protein</fullName>
    </submittedName>
</protein>
<feature type="compositionally biased region" description="Polar residues" evidence="1">
    <location>
        <begin position="258"/>
        <end position="267"/>
    </location>
</feature>